<organism evidence="5 6">
    <name type="scientific">Proteobacteria bacterium 228</name>
    <dbReference type="NCBI Taxonomy" id="2083153"/>
    <lineage>
        <taxon>Bacteria</taxon>
        <taxon>Pseudomonadati</taxon>
        <taxon>Pseudomonadota</taxon>
    </lineage>
</organism>
<keyword evidence="1" id="KW-0808">Transferase</keyword>
<dbReference type="Gene3D" id="3.40.630.30">
    <property type="match status" value="1"/>
</dbReference>
<sequence>MRFELLSEHHAQALLAFEESNQAWFERTIEAREPAFYSLQGVHEHIDEYVQRYHEGMIYPLLIINEQGELMGRANLRRSLNDPRYGFVGYRVGEAYCGQGVASAALKQLIRAGYEQMRLDHLRAFASVSNIASQRVLEKQSFLRCRYVPQHAVTRQGQLDAWEFVHFASLWRRHWHRWFTLTPD</sequence>
<evidence type="ECO:0000313" key="6">
    <source>
        <dbReference type="Proteomes" id="UP000238196"/>
    </source>
</evidence>
<dbReference type="PROSITE" id="PS51186">
    <property type="entry name" value="GNAT"/>
    <property type="match status" value="1"/>
</dbReference>
<gene>
    <name evidence="5" type="ORF">C4K68_02785</name>
</gene>
<dbReference type="PANTHER" id="PTHR43792">
    <property type="entry name" value="GNAT FAMILY, PUTATIVE (AFU_ORTHOLOGUE AFUA_3G00765)-RELATED-RELATED"/>
    <property type="match status" value="1"/>
</dbReference>
<dbReference type="PANTHER" id="PTHR43792:SF8">
    <property type="entry name" value="[RIBOSOMAL PROTEIN US5]-ALANINE N-ACETYLTRANSFERASE"/>
    <property type="match status" value="1"/>
</dbReference>
<dbReference type="AlphaFoldDB" id="A0A2S5KW72"/>
<dbReference type="Proteomes" id="UP000238196">
    <property type="component" value="Unassembled WGS sequence"/>
</dbReference>
<keyword evidence="2" id="KW-0012">Acyltransferase</keyword>
<dbReference type="InterPro" id="IPR016181">
    <property type="entry name" value="Acyl_CoA_acyltransferase"/>
</dbReference>
<evidence type="ECO:0000313" key="5">
    <source>
        <dbReference type="EMBL" id="PPC78945.1"/>
    </source>
</evidence>
<dbReference type="GO" id="GO:0005737">
    <property type="term" value="C:cytoplasm"/>
    <property type="evidence" value="ECO:0007669"/>
    <property type="project" value="TreeGrafter"/>
</dbReference>
<protein>
    <submittedName>
        <fullName evidence="5">GNAT family N-acetyltransferase</fullName>
    </submittedName>
</protein>
<proteinExistence type="inferred from homology"/>
<dbReference type="InterPro" id="IPR051531">
    <property type="entry name" value="N-acetyltransferase"/>
</dbReference>
<feature type="domain" description="N-acetyltransferase" evidence="4">
    <location>
        <begin position="15"/>
        <end position="184"/>
    </location>
</feature>
<name>A0A2S5KW72_9PROT</name>
<dbReference type="EMBL" id="PRLP01000008">
    <property type="protein sequence ID" value="PPC78945.1"/>
    <property type="molecule type" value="Genomic_DNA"/>
</dbReference>
<comment type="similarity">
    <text evidence="3">Belongs to the acetyltransferase family. RimJ subfamily.</text>
</comment>
<reference evidence="5 6" key="1">
    <citation type="submission" date="2018-02" db="EMBL/GenBank/DDBJ databases">
        <title>novel marine gammaproteobacteria from coastal saline agro ecosystem.</title>
        <authorList>
            <person name="Krishnan R."/>
            <person name="Ramesh Kumar N."/>
        </authorList>
    </citation>
    <scope>NUCLEOTIDE SEQUENCE [LARGE SCALE GENOMIC DNA]</scope>
    <source>
        <strain evidence="5 6">228</strain>
    </source>
</reference>
<accession>A0A2S5KW72</accession>
<dbReference type="GO" id="GO:0008999">
    <property type="term" value="F:protein-N-terminal-alanine acetyltransferase activity"/>
    <property type="evidence" value="ECO:0007669"/>
    <property type="project" value="TreeGrafter"/>
</dbReference>
<dbReference type="InterPro" id="IPR000182">
    <property type="entry name" value="GNAT_dom"/>
</dbReference>
<evidence type="ECO:0000256" key="1">
    <source>
        <dbReference type="ARBA" id="ARBA00022679"/>
    </source>
</evidence>
<evidence type="ECO:0000259" key="4">
    <source>
        <dbReference type="PROSITE" id="PS51186"/>
    </source>
</evidence>
<dbReference type="Pfam" id="PF13302">
    <property type="entry name" value="Acetyltransf_3"/>
    <property type="match status" value="1"/>
</dbReference>
<dbReference type="OrthoDB" id="9801656at2"/>
<comment type="caution">
    <text evidence="5">The sequence shown here is derived from an EMBL/GenBank/DDBJ whole genome shotgun (WGS) entry which is preliminary data.</text>
</comment>
<evidence type="ECO:0000256" key="2">
    <source>
        <dbReference type="ARBA" id="ARBA00023315"/>
    </source>
</evidence>
<dbReference type="SUPFAM" id="SSF55729">
    <property type="entry name" value="Acyl-CoA N-acyltransferases (Nat)"/>
    <property type="match status" value="1"/>
</dbReference>
<evidence type="ECO:0000256" key="3">
    <source>
        <dbReference type="ARBA" id="ARBA00038502"/>
    </source>
</evidence>